<evidence type="ECO:0000259" key="3">
    <source>
        <dbReference type="Pfam" id="PF03478"/>
    </source>
</evidence>
<dbReference type="InterPro" id="IPR005174">
    <property type="entry name" value="KIB1-4_b-propeller"/>
</dbReference>
<evidence type="ECO:0000313" key="4">
    <source>
        <dbReference type="EMBL" id="KAK9288322.1"/>
    </source>
</evidence>
<dbReference type="PANTHER" id="PTHR44259:SF113">
    <property type="entry name" value="OS06G0659700 PROTEIN"/>
    <property type="match status" value="1"/>
</dbReference>
<dbReference type="InterPro" id="IPR036047">
    <property type="entry name" value="F-box-like_dom_sf"/>
</dbReference>
<keyword evidence="5" id="KW-1185">Reference proteome</keyword>
<dbReference type="PANTHER" id="PTHR44259">
    <property type="entry name" value="OS07G0183000 PROTEIN-RELATED"/>
    <property type="match status" value="1"/>
</dbReference>
<dbReference type="InterPro" id="IPR001810">
    <property type="entry name" value="F-box_dom"/>
</dbReference>
<name>A0AAP0X3N7_LIQFO</name>
<evidence type="ECO:0000256" key="1">
    <source>
        <dbReference type="SAM" id="Phobius"/>
    </source>
</evidence>
<comment type="caution">
    <text evidence="4">The sequence shown here is derived from an EMBL/GenBank/DDBJ whole genome shotgun (WGS) entry which is preliminary data.</text>
</comment>
<dbReference type="Pfam" id="PF00646">
    <property type="entry name" value="F-box"/>
    <property type="match status" value="1"/>
</dbReference>
<dbReference type="SUPFAM" id="SSF81383">
    <property type="entry name" value="F-box domain"/>
    <property type="match status" value="1"/>
</dbReference>
<gene>
    <name evidence="4" type="ORF">L1049_016773</name>
</gene>
<dbReference type="Proteomes" id="UP001415857">
    <property type="component" value="Unassembled WGS sequence"/>
</dbReference>
<evidence type="ECO:0000259" key="2">
    <source>
        <dbReference type="Pfam" id="PF00646"/>
    </source>
</evidence>
<dbReference type="InterPro" id="IPR050942">
    <property type="entry name" value="F-box_BR-signaling"/>
</dbReference>
<dbReference type="EMBL" id="JBBPBK010000003">
    <property type="protein sequence ID" value="KAK9288322.1"/>
    <property type="molecule type" value="Genomic_DNA"/>
</dbReference>
<keyword evidence="1" id="KW-0812">Transmembrane</keyword>
<evidence type="ECO:0000313" key="5">
    <source>
        <dbReference type="Proteomes" id="UP001415857"/>
    </source>
</evidence>
<sequence length="400" mass="45456">MEIWGNLLFNVRNFFNYNALPSSISSKKRKRPFAIMGNKKKKFKVDANTNDMLVALLPKVRELIIQKFDIVDYHRLSAVCKSWRSIATTTKQSQCFSLWQLPWLVLSSNKFDLLDAHHGFFSLFHEKIFNLEWPKIHGAQFCGSSLGWLMMADGIGDNFILHPFSRLQIQLPSLTTIPSLFHRVEHRQPGPIYIRKVVLSSPPIVTSVTSTASDIEVVDSAAGNCFVVALYGRSVHFEDIIWYNRQLYAVDFDYDLIVFDLGLYPSGTRLNLPYPTGYDRKYRKGGQFIYLVESCGELLMPQQPPPAESQSSLTAGSVETAVSMVGLPIIITCLIVVFGRSLQTQNAMQVLPDDGRLADSFRIKRYSLVTDFSYIFLSFYVLFLIYRVVTVNPKYHASSG</sequence>
<reference evidence="4 5" key="1">
    <citation type="journal article" date="2024" name="Plant J.">
        <title>Genome sequences and population genomics reveal climatic adaptation and genomic divergence between two closely related sweetgum species.</title>
        <authorList>
            <person name="Xu W.Q."/>
            <person name="Ren C.Q."/>
            <person name="Zhang X.Y."/>
            <person name="Comes H.P."/>
            <person name="Liu X.H."/>
            <person name="Li Y.G."/>
            <person name="Kettle C.J."/>
            <person name="Jalonen R."/>
            <person name="Gaisberger H."/>
            <person name="Ma Y.Z."/>
            <person name="Qiu Y.X."/>
        </authorList>
    </citation>
    <scope>NUCLEOTIDE SEQUENCE [LARGE SCALE GENOMIC DNA]</scope>
    <source>
        <strain evidence="4">Hangzhou</strain>
    </source>
</reference>
<dbReference type="AlphaFoldDB" id="A0AAP0X3N7"/>
<feature type="domain" description="F-box" evidence="2">
    <location>
        <begin position="59"/>
        <end position="88"/>
    </location>
</feature>
<feature type="transmembrane region" description="Helical" evidence="1">
    <location>
        <begin position="366"/>
        <end position="386"/>
    </location>
</feature>
<keyword evidence="1" id="KW-0472">Membrane</keyword>
<proteinExistence type="predicted"/>
<evidence type="ECO:0008006" key="6">
    <source>
        <dbReference type="Google" id="ProtNLM"/>
    </source>
</evidence>
<accession>A0AAP0X3N7</accession>
<protein>
    <recommendedName>
        <fullName evidence="6">F-box domain-containing protein</fullName>
    </recommendedName>
</protein>
<feature type="transmembrane region" description="Helical" evidence="1">
    <location>
        <begin position="321"/>
        <end position="339"/>
    </location>
</feature>
<keyword evidence="1" id="KW-1133">Transmembrane helix</keyword>
<dbReference type="Pfam" id="PF03478">
    <property type="entry name" value="Beta-prop_KIB1-4"/>
    <property type="match status" value="1"/>
</dbReference>
<feature type="domain" description="KIB1-4 beta-propeller" evidence="3">
    <location>
        <begin position="120"/>
        <end position="303"/>
    </location>
</feature>
<organism evidence="4 5">
    <name type="scientific">Liquidambar formosana</name>
    <name type="common">Formosan gum</name>
    <dbReference type="NCBI Taxonomy" id="63359"/>
    <lineage>
        <taxon>Eukaryota</taxon>
        <taxon>Viridiplantae</taxon>
        <taxon>Streptophyta</taxon>
        <taxon>Embryophyta</taxon>
        <taxon>Tracheophyta</taxon>
        <taxon>Spermatophyta</taxon>
        <taxon>Magnoliopsida</taxon>
        <taxon>eudicotyledons</taxon>
        <taxon>Gunneridae</taxon>
        <taxon>Pentapetalae</taxon>
        <taxon>Saxifragales</taxon>
        <taxon>Altingiaceae</taxon>
        <taxon>Liquidambar</taxon>
    </lineage>
</organism>